<dbReference type="SUPFAM" id="SSF52440">
    <property type="entry name" value="PreATP-grasp domain"/>
    <property type="match status" value="1"/>
</dbReference>
<dbReference type="EC" id="6.3.4.18" evidence="5 6"/>
<dbReference type="Gene3D" id="3.40.50.20">
    <property type="match status" value="1"/>
</dbReference>
<protein>
    <recommendedName>
        <fullName evidence="5 6">N5-carboxyaminoimidazole ribonucleotide synthase</fullName>
        <shortName evidence="5 6">N5-CAIR synthase</shortName>
        <ecNumber evidence="5 6">6.3.4.18</ecNumber>
    </recommendedName>
    <alternativeName>
        <fullName evidence="5 6">5-(carboxyamino)imidazole ribonucleotide synthetase</fullName>
    </alternativeName>
</protein>
<dbReference type="OrthoDB" id="9804625at2"/>
<feature type="domain" description="ATP-grasp" evidence="7">
    <location>
        <begin position="102"/>
        <end position="285"/>
    </location>
</feature>
<dbReference type="GO" id="GO:0005524">
    <property type="term" value="F:ATP binding"/>
    <property type="evidence" value="ECO:0007669"/>
    <property type="project" value="UniProtKB-UniRule"/>
</dbReference>
<organism evidence="8 9">
    <name type="scientific">Sulfurirhabdus autotrophica</name>
    <dbReference type="NCBI Taxonomy" id="1706046"/>
    <lineage>
        <taxon>Bacteria</taxon>
        <taxon>Pseudomonadati</taxon>
        <taxon>Pseudomonadota</taxon>
        <taxon>Betaproteobacteria</taxon>
        <taxon>Nitrosomonadales</taxon>
        <taxon>Sulfuricellaceae</taxon>
        <taxon>Sulfurirhabdus</taxon>
    </lineage>
</organism>
<dbReference type="NCBIfam" id="NF004676">
    <property type="entry name" value="PRK06019.1-2"/>
    <property type="match status" value="1"/>
</dbReference>
<feature type="binding site" evidence="5">
    <location>
        <begin position="255"/>
        <end position="256"/>
    </location>
    <ligand>
        <name>ATP</name>
        <dbReference type="ChEBI" id="CHEBI:30616"/>
    </ligand>
</feature>
<evidence type="ECO:0000256" key="4">
    <source>
        <dbReference type="ARBA" id="ARBA00022840"/>
    </source>
</evidence>
<evidence type="ECO:0000256" key="5">
    <source>
        <dbReference type="HAMAP-Rule" id="MF_01928"/>
    </source>
</evidence>
<evidence type="ECO:0000313" key="8">
    <source>
        <dbReference type="EMBL" id="TCV89584.1"/>
    </source>
</evidence>
<dbReference type="AlphaFoldDB" id="A0A4R3YF99"/>
<dbReference type="InterPro" id="IPR013815">
    <property type="entry name" value="ATP_grasp_subdomain_1"/>
</dbReference>
<evidence type="ECO:0000313" key="9">
    <source>
        <dbReference type="Proteomes" id="UP000295367"/>
    </source>
</evidence>
<dbReference type="GO" id="GO:0004638">
    <property type="term" value="F:phosphoribosylaminoimidazole carboxylase activity"/>
    <property type="evidence" value="ECO:0007669"/>
    <property type="project" value="InterPro"/>
</dbReference>
<feature type="binding site" evidence="5">
    <location>
        <begin position="173"/>
        <end position="176"/>
    </location>
    <ligand>
        <name>ATP</name>
        <dbReference type="ChEBI" id="CHEBI:30616"/>
    </ligand>
</feature>
<evidence type="ECO:0000256" key="3">
    <source>
        <dbReference type="ARBA" id="ARBA00022755"/>
    </source>
</evidence>
<dbReference type="InterPro" id="IPR005875">
    <property type="entry name" value="PurK"/>
</dbReference>
<dbReference type="GO" id="GO:0034028">
    <property type="term" value="F:5-(carboxyamino)imidazole ribonucleotide synthase activity"/>
    <property type="evidence" value="ECO:0007669"/>
    <property type="project" value="UniProtKB-UniRule"/>
</dbReference>
<dbReference type="PANTHER" id="PTHR11609:SF5">
    <property type="entry name" value="PHOSPHORIBOSYLAMINOIMIDAZOLE CARBOXYLASE"/>
    <property type="match status" value="1"/>
</dbReference>
<evidence type="ECO:0000259" key="7">
    <source>
        <dbReference type="PROSITE" id="PS50975"/>
    </source>
</evidence>
<dbReference type="InterPro" id="IPR040686">
    <property type="entry name" value="PurK_C"/>
</dbReference>
<comment type="caution">
    <text evidence="8">The sequence shown here is derived from an EMBL/GenBank/DDBJ whole genome shotgun (WGS) entry which is preliminary data.</text>
</comment>
<dbReference type="Gene3D" id="3.30.470.20">
    <property type="entry name" value="ATP-grasp fold, B domain"/>
    <property type="match status" value="1"/>
</dbReference>
<sequence>MIVGIVGGGQLARMLALAGYPLDFEFLILDPVPDASAAPLGAHLCGNYNDRALLADLAKRADVVTYEFENVPQESIKYLAEHTAVHPSHHTLAIARDRMREKTMFRELGIPTAPFAEVNSRSDLENAVAEIGLPAVLKTRTLGYDGKGQTVLRSPADLDTAWKQLGSMPLILEGYIPFDREISVIAVRGLHGETKFYPISENTHRDGVLLLSTSRPDDPMQQQAQNYAKRLLDSLNYVGVLALELFQVGETLLANEMAPRVHNSGHWTIEGAETSQFENHLRAILGLPLGATTPVGYVAMVNFIGTIPKPEQVLALPGAHLHDYGKEARPGRKLGHATLRAQNEKMLAEGINQLLTLAQPEIKI</sequence>
<dbReference type="PANTHER" id="PTHR11609">
    <property type="entry name" value="PURINE BIOSYNTHESIS PROTEIN 6/7, PUR6/7"/>
    <property type="match status" value="1"/>
</dbReference>
<dbReference type="GO" id="GO:0005829">
    <property type="term" value="C:cytosol"/>
    <property type="evidence" value="ECO:0007669"/>
    <property type="project" value="TreeGrafter"/>
</dbReference>
<dbReference type="SUPFAM" id="SSF56059">
    <property type="entry name" value="Glutathione synthetase ATP-binding domain-like"/>
    <property type="match status" value="1"/>
</dbReference>
<keyword evidence="4 5" id="KW-0067">ATP-binding</keyword>
<proteinExistence type="inferred from homology"/>
<gene>
    <name evidence="5 6" type="primary">purK</name>
    <name evidence="8" type="ORF">EDC63_102102</name>
</gene>
<comment type="pathway">
    <text evidence="5 6">Purine metabolism; IMP biosynthesis via de novo pathway; 5-amino-1-(5-phospho-D-ribosyl)imidazole-4-carboxylate from 5-amino-1-(5-phospho-D-ribosyl)imidazole (N5-CAIR route): step 1/2.</text>
</comment>
<keyword evidence="3 5" id="KW-0658">Purine biosynthesis</keyword>
<dbReference type="Pfam" id="PF17769">
    <property type="entry name" value="PurK_C"/>
    <property type="match status" value="1"/>
</dbReference>
<keyword evidence="2 5" id="KW-0547">Nucleotide-binding</keyword>
<dbReference type="Pfam" id="PF02222">
    <property type="entry name" value="ATP-grasp"/>
    <property type="match status" value="1"/>
</dbReference>
<keyword evidence="9" id="KW-1185">Reference proteome</keyword>
<comment type="function">
    <text evidence="5">Catalyzes the ATP-dependent conversion of 5-aminoimidazole ribonucleotide (AIR) and HCO(3)(-) to N5-carboxyaminoimidazole ribonucleotide (N5-CAIR).</text>
</comment>
<dbReference type="SUPFAM" id="SSF51246">
    <property type="entry name" value="Rudiment single hybrid motif"/>
    <property type="match status" value="1"/>
</dbReference>
<dbReference type="FunFam" id="3.30.470.20:FF:000029">
    <property type="entry name" value="N5-carboxyaminoimidazole ribonucleotide synthase"/>
    <property type="match status" value="1"/>
</dbReference>
<comment type="subunit">
    <text evidence="5 6">Homodimer.</text>
</comment>
<comment type="similarity">
    <text evidence="5 6">Belongs to the PurK/PurT family.</text>
</comment>
<feature type="binding site" evidence="5">
    <location>
        <begin position="143"/>
        <end position="149"/>
    </location>
    <ligand>
        <name>ATP</name>
        <dbReference type="ChEBI" id="CHEBI:30616"/>
    </ligand>
</feature>
<evidence type="ECO:0000256" key="6">
    <source>
        <dbReference type="RuleBase" id="RU361200"/>
    </source>
</evidence>
<dbReference type="EMBL" id="SMCO01000002">
    <property type="protein sequence ID" value="TCV89584.1"/>
    <property type="molecule type" value="Genomic_DNA"/>
</dbReference>
<dbReference type="PROSITE" id="PS50975">
    <property type="entry name" value="ATP_GRASP"/>
    <property type="match status" value="1"/>
</dbReference>
<dbReference type="GO" id="GO:0046872">
    <property type="term" value="F:metal ion binding"/>
    <property type="evidence" value="ECO:0007669"/>
    <property type="project" value="InterPro"/>
</dbReference>
<evidence type="ECO:0000256" key="2">
    <source>
        <dbReference type="ARBA" id="ARBA00022741"/>
    </source>
</evidence>
<evidence type="ECO:0000256" key="1">
    <source>
        <dbReference type="ARBA" id="ARBA00022598"/>
    </source>
</evidence>
<dbReference type="UniPathway" id="UPA00074">
    <property type="reaction ID" value="UER00942"/>
</dbReference>
<comment type="catalytic activity">
    <reaction evidence="5 6">
        <text>5-amino-1-(5-phospho-beta-D-ribosyl)imidazole + hydrogencarbonate + ATP = 5-carboxyamino-1-(5-phospho-D-ribosyl)imidazole + ADP + phosphate + 2 H(+)</text>
        <dbReference type="Rhea" id="RHEA:19317"/>
        <dbReference type="ChEBI" id="CHEBI:15378"/>
        <dbReference type="ChEBI" id="CHEBI:17544"/>
        <dbReference type="ChEBI" id="CHEBI:30616"/>
        <dbReference type="ChEBI" id="CHEBI:43474"/>
        <dbReference type="ChEBI" id="CHEBI:58730"/>
        <dbReference type="ChEBI" id="CHEBI:137981"/>
        <dbReference type="ChEBI" id="CHEBI:456216"/>
        <dbReference type="EC" id="6.3.4.18"/>
    </reaction>
</comment>
<dbReference type="Gene3D" id="3.30.1490.20">
    <property type="entry name" value="ATP-grasp fold, A domain"/>
    <property type="match status" value="1"/>
</dbReference>
<dbReference type="RefSeq" id="WP_124948345.1">
    <property type="nucleotide sequence ID" value="NZ_BHVT01000081.1"/>
</dbReference>
<keyword evidence="1 5" id="KW-0436">Ligase</keyword>
<accession>A0A4R3YF99</accession>
<dbReference type="GO" id="GO:0006189">
    <property type="term" value="P:'de novo' IMP biosynthetic process"/>
    <property type="evidence" value="ECO:0007669"/>
    <property type="project" value="UniProtKB-UniRule"/>
</dbReference>
<dbReference type="InterPro" id="IPR054350">
    <property type="entry name" value="PurT/PurK_preATP-grasp"/>
</dbReference>
<dbReference type="InterPro" id="IPR003135">
    <property type="entry name" value="ATP-grasp_carboxylate-amine"/>
</dbReference>
<dbReference type="NCBIfam" id="NF004679">
    <property type="entry name" value="PRK06019.1-5"/>
    <property type="match status" value="1"/>
</dbReference>
<dbReference type="InterPro" id="IPR016185">
    <property type="entry name" value="PreATP-grasp_dom_sf"/>
</dbReference>
<reference evidence="8 9" key="1">
    <citation type="submission" date="2019-03" db="EMBL/GenBank/DDBJ databases">
        <title>Genomic Encyclopedia of Type Strains, Phase IV (KMG-IV): sequencing the most valuable type-strain genomes for metagenomic binning, comparative biology and taxonomic classification.</title>
        <authorList>
            <person name="Goeker M."/>
        </authorList>
    </citation>
    <scope>NUCLEOTIDE SEQUENCE [LARGE SCALE GENOMIC DNA]</scope>
    <source>
        <strain evidence="8 9">DSM 100309</strain>
    </source>
</reference>
<dbReference type="HAMAP" id="MF_01928">
    <property type="entry name" value="PurK"/>
    <property type="match status" value="1"/>
</dbReference>
<dbReference type="FunFam" id="3.30.1490.20:FF:000015">
    <property type="entry name" value="N5-carboxyaminoimidazole ribonucleotide synthase"/>
    <property type="match status" value="1"/>
</dbReference>
<dbReference type="InterPro" id="IPR011054">
    <property type="entry name" value="Rudment_hybrid_motif"/>
</dbReference>
<dbReference type="Pfam" id="PF22660">
    <property type="entry name" value="RS_preATP-grasp-like"/>
    <property type="match status" value="1"/>
</dbReference>
<name>A0A4R3YF99_9PROT</name>
<feature type="binding site" evidence="5">
    <location>
        <position position="138"/>
    </location>
    <ligand>
        <name>ATP</name>
        <dbReference type="ChEBI" id="CHEBI:30616"/>
    </ligand>
</feature>
<feature type="binding site" evidence="5">
    <location>
        <position position="98"/>
    </location>
    <ligand>
        <name>ATP</name>
        <dbReference type="ChEBI" id="CHEBI:30616"/>
    </ligand>
</feature>
<feature type="binding site" evidence="5">
    <location>
        <position position="204"/>
    </location>
    <ligand>
        <name>ATP</name>
        <dbReference type="ChEBI" id="CHEBI:30616"/>
    </ligand>
</feature>
<feature type="binding site" evidence="5">
    <location>
        <position position="181"/>
    </location>
    <ligand>
        <name>ATP</name>
        <dbReference type="ChEBI" id="CHEBI:30616"/>
    </ligand>
</feature>
<dbReference type="InterPro" id="IPR011761">
    <property type="entry name" value="ATP-grasp"/>
</dbReference>
<dbReference type="NCBIfam" id="TIGR01161">
    <property type="entry name" value="purK"/>
    <property type="match status" value="1"/>
</dbReference>
<comment type="function">
    <text evidence="6">Catalyzes the ATP-dependent conversion of 5-aminoimidazole ribonucleotide (AIR) and HCO(3)- to N5-carboxyaminoimidazole ribonucleotide (N5-CAIR).</text>
</comment>
<dbReference type="Proteomes" id="UP000295367">
    <property type="component" value="Unassembled WGS sequence"/>
</dbReference>